<protein>
    <submittedName>
        <fullName evidence="1">Uncharacterized protein</fullName>
    </submittedName>
</protein>
<keyword evidence="2" id="KW-1185">Reference proteome</keyword>
<gene>
    <name evidence="1" type="ORF">DRW42_25490</name>
</gene>
<evidence type="ECO:0000313" key="1">
    <source>
        <dbReference type="EMBL" id="RBQ02701.1"/>
    </source>
</evidence>
<proteinExistence type="predicted"/>
<organism evidence="1 2">
    <name type="scientific">Pedobacter miscanthi</name>
    <dbReference type="NCBI Taxonomy" id="2259170"/>
    <lineage>
        <taxon>Bacteria</taxon>
        <taxon>Pseudomonadati</taxon>
        <taxon>Bacteroidota</taxon>
        <taxon>Sphingobacteriia</taxon>
        <taxon>Sphingobacteriales</taxon>
        <taxon>Sphingobacteriaceae</taxon>
        <taxon>Pedobacter</taxon>
    </lineage>
</organism>
<name>A0A366KLX1_9SPHI</name>
<dbReference type="Proteomes" id="UP000252081">
    <property type="component" value="Unassembled WGS sequence"/>
</dbReference>
<sequence>MNTSIKTLLILMIAALGFYNLKISKTTGAKVDLTLVESSASADPEVEEARKYLAKQEESGSEVTTTVKPDGTICKKTYDFVRVLCTGTGNITCTPKNTISNEKTTC</sequence>
<dbReference type="RefSeq" id="WP_113951705.1">
    <property type="nucleotide sequence ID" value="NZ_QNQU01000032.1"/>
</dbReference>
<dbReference type="EMBL" id="QNQU01000032">
    <property type="protein sequence ID" value="RBQ02701.1"/>
    <property type="molecule type" value="Genomic_DNA"/>
</dbReference>
<reference evidence="1 2" key="1">
    <citation type="submission" date="2018-07" db="EMBL/GenBank/DDBJ databases">
        <title>A draft genome of a endophytic bacteria, a new species of Pedobacter.</title>
        <authorList>
            <person name="Zhang Z.D."/>
            <person name="Chen Z.J."/>
        </authorList>
    </citation>
    <scope>NUCLEOTIDE SEQUENCE [LARGE SCALE GENOMIC DNA]</scope>
    <source>
        <strain evidence="1 2">RS10</strain>
    </source>
</reference>
<comment type="caution">
    <text evidence="1">The sequence shown here is derived from an EMBL/GenBank/DDBJ whole genome shotgun (WGS) entry which is preliminary data.</text>
</comment>
<dbReference type="AlphaFoldDB" id="A0A366KLX1"/>
<accession>A0A366KLX1</accession>
<evidence type="ECO:0000313" key="2">
    <source>
        <dbReference type="Proteomes" id="UP000252081"/>
    </source>
</evidence>